<dbReference type="AlphaFoldDB" id="A0A9N9BA67"/>
<sequence>MSGSPPYSNHGRRFSGKGEQSIFLGAASSGKLHLLDKNHDNRIIWLLFAAPIMSLLFTVIPVLVEFHGVGADIYRFIEPLIGLPLNFFILASAEVFVDYSEHERKFLFTITEKGFCSFLFTIGAAFYAQGAGMHNTAIMAKHKLEDLITEYPNITSEFPAVNSTMDYMQTDLEHVTGHYIYAVGAAIITWSQLLAFRRQRHDEISNVLNFIAFFLGAFFYAILLTGVAIEFPKGTIVGLAYVSTLGLLLLVFMLKTGQLFSKGRRLVPQYYTLSYGLALIMILIYVAINGGFADKNFDFRS</sequence>
<proteinExistence type="predicted"/>
<feature type="transmembrane region" description="Helical" evidence="1">
    <location>
        <begin position="43"/>
        <end position="64"/>
    </location>
</feature>
<evidence type="ECO:0000313" key="2">
    <source>
        <dbReference type="EMBL" id="CAG8557802.1"/>
    </source>
</evidence>
<keyword evidence="1" id="KW-0812">Transmembrane</keyword>
<feature type="transmembrane region" description="Helical" evidence="1">
    <location>
        <begin position="266"/>
        <end position="288"/>
    </location>
</feature>
<protein>
    <submittedName>
        <fullName evidence="2">4467_t:CDS:1</fullName>
    </submittedName>
</protein>
<dbReference type="Proteomes" id="UP000789508">
    <property type="component" value="Unassembled WGS sequence"/>
</dbReference>
<dbReference type="EMBL" id="CAJVPS010002022">
    <property type="protein sequence ID" value="CAG8557802.1"/>
    <property type="molecule type" value="Genomic_DNA"/>
</dbReference>
<dbReference type="OrthoDB" id="2377933at2759"/>
<name>A0A9N9BA67_9GLOM</name>
<keyword evidence="3" id="KW-1185">Reference proteome</keyword>
<keyword evidence="1" id="KW-0472">Membrane</keyword>
<evidence type="ECO:0000256" key="1">
    <source>
        <dbReference type="SAM" id="Phobius"/>
    </source>
</evidence>
<feature type="transmembrane region" description="Helical" evidence="1">
    <location>
        <begin position="208"/>
        <end position="229"/>
    </location>
</feature>
<gene>
    <name evidence="2" type="ORF">ALEPTO_LOCUS6200</name>
</gene>
<feature type="transmembrane region" description="Helical" evidence="1">
    <location>
        <begin position="178"/>
        <end position="196"/>
    </location>
</feature>
<reference evidence="2" key="1">
    <citation type="submission" date="2021-06" db="EMBL/GenBank/DDBJ databases">
        <authorList>
            <person name="Kallberg Y."/>
            <person name="Tangrot J."/>
            <person name="Rosling A."/>
        </authorList>
    </citation>
    <scope>NUCLEOTIDE SEQUENCE</scope>
    <source>
        <strain evidence="2">FL130A</strain>
    </source>
</reference>
<accession>A0A9N9BA67</accession>
<feature type="transmembrane region" description="Helical" evidence="1">
    <location>
        <begin position="106"/>
        <end position="128"/>
    </location>
</feature>
<keyword evidence="1" id="KW-1133">Transmembrane helix</keyword>
<comment type="caution">
    <text evidence="2">The sequence shown here is derived from an EMBL/GenBank/DDBJ whole genome shotgun (WGS) entry which is preliminary data.</text>
</comment>
<feature type="transmembrane region" description="Helical" evidence="1">
    <location>
        <begin position="235"/>
        <end position="254"/>
    </location>
</feature>
<evidence type="ECO:0000313" key="3">
    <source>
        <dbReference type="Proteomes" id="UP000789508"/>
    </source>
</evidence>
<organism evidence="2 3">
    <name type="scientific">Ambispora leptoticha</name>
    <dbReference type="NCBI Taxonomy" id="144679"/>
    <lineage>
        <taxon>Eukaryota</taxon>
        <taxon>Fungi</taxon>
        <taxon>Fungi incertae sedis</taxon>
        <taxon>Mucoromycota</taxon>
        <taxon>Glomeromycotina</taxon>
        <taxon>Glomeromycetes</taxon>
        <taxon>Archaeosporales</taxon>
        <taxon>Ambisporaceae</taxon>
        <taxon>Ambispora</taxon>
    </lineage>
</organism>